<dbReference type="AlphaFoldDB" id="A0AAV5RFB1"/>
<reference evidence="2 3" key="1">
    <citation type="journal article" date="2023" name="Elife">
        <title>Identification of key yeast species and microbe-microbe interactions impacting larval growth of Drosophila in the wild.</title>
        <authorList>
            <person name="Mure A."/>
            <person name="Sugiura Y."/>
            <person name="Maeda R."/>
            <person name="Honda K."/>
            <person name="Sakurai N."/>
            <person name="Takahashi Y."/>
            <person name="Watada M."/>
            <person name="Katoh T."/>
            <person name="Gotoh A."/>
            <person name="Gotoh Y."/>
            <person name="Taniguchi I."/>
            <person name="Nakamura K."/>
            <person name="Hayashi T."/>
            <person name="Katayama T."/>
            <person name="Uemura T."/>
            <person name="Hattori Y."/>
        </authorList>
    </citation>
    <scope>NUCLEOTIDE SEQUENCE [LARGE SCALE GENOMIC DNA]</scope>
    <source>
        <strain evidence="2 3">SB-73</strain>
    </source>
</reference>
<feature type="compositionally biased region" description="Basic and acidic residues" evidence="1">
    <location>
        <begin position="400"/>
        <end position="414"/>
    </location>
</feature>
<evidence type="ECO:0000256" key="1">
    <source>
        <dbReference type="SAM" id="MobiDB-lite"/>
    </source>
</evidence>
<feature type="region of interest" description="Disordered" evidence="1">
    <location>
        <begin position="335"/>
        <end position="357"/>
    </location>
</feature>
<organism evidence="2 3">
    <name type="scientific">Starmerella bacillaris</name>
    <name type="common">Yeast</name>
    <name type="synonym">Candida zemplinina</name>
    <dbReference type="NCBI Taxonomy" id="1247836"/>
    <lineage>
        <taxon>Eukaryota</taxon>
        <taxon>Fungi</taxon>
        <taxon>Dikarya</taxon>
        <taxon>Ascomycota</taxon>
        <taxon>Saccharomycotina</taxon>
        <taxon>Dipodascomycetes</taxon>
        <taxon>Dipodascales</taxon>
        <taxon>Trichomonascaceae</taxon>
        <taxon>Starmerella</taxon>
    </lineage>
</organism>
<dbReference type="Proteomes" id="UP001362899">
    <property type="component" value="Unassembled WGS sequence"/>
</dbReference>
<feature type="region of interest" description="Disordered" evidence="1">
    <location>
        <begin position="391"/>
        <end position="426"/>
    </location>
</feature>
<feature type="region of interest" description="Disordered" evidence="1">
    <location>
        <begin position="594"/>
        <end position="614"/>
    </location>
</feature>
<accession>A0AAV5RFB1</accession>
<protein>
    <submittedName>
        <fullName evidence="2">Uncharacterized protein</fullName>
    </submittedName>
</protein>
<evidence type="ECO:0000313" key="2">
    <source>
        <dbReference type="EMBL" id="GMM50090.1"/>
    </source>
</evidence>
<comment type="caution">
    <text evidence="2">The sequence shown here is derived from an EMBL/GenBank/DDBJ whole genome shotgun (WGS) entry which is preliminary data.</text>
</comment>
<feature type="compositionally biased region" description="Basic and acidic residues" evidence="1">
    <location>
        <begin position="471"/>
        <end position="485"/>
    </location>
</feature>
<gene>
    <name evidence="2" type="ORF">DASB73_010480</name>
</gene>
<sequence length="614" mass="70384">MNRPPSIRELNNDIKKEIDRINSFLDYELNVNDLTKDEHRLRNHYIDHENAVGEYLRALTDMRTIYVLNYTKLASRKPMEVEHARASYNRMYKKYRQEAKKKQEPVKPIEKWDIPLLVAVPAPRIPKELAPVKRDGFRQSCRKSLRHFRFRAHWSVKNAKAHLQKLRAISAANLDKQYVLNQEMKRLELIITELQVGIKKLRQQLFDEPPVFVWKDAYQTYARILKKLYHTFEDGVGTNEIDSMANDALVYGTMPNRPSTFRSLDDGDVNKLGHMYKGETSIMNNQNTANYGTQNSILGATYAGLGEKGLKRISRSTNNLNELYGGKWKTEMSLAQAQTESSSTTQENSRRTNHKSAYSESIVLDPCLTSPSLEEDAHLQSGSIHLVDKYSEEDTNSSFDSRESENSSDKKVNYREPISGFEPGDFEHQMTLENSARLRKSNFHREYSSDESRYIDNEVTDLQIPPLRNHGRYDQKSYGSQKDEYSGGMYSPLSPLSIASPEIMGSKHKLRNSVSVQNISKIANPDTFEDMNNTQGIRNMRSCMQLAESKDYSLLMRHIEISDTSSDYGHRTSDILTPDTPHEDFIVMGSVKNGKPVRESGVGDESSYPIFSNV</sequence>
<feature type="region of interest" description="Disordered" evidence="1">
    <location>
        <begin position="465"/>
        <end position="486"/>
    </location>
</feature>
<proteinExistence type="predicted"/>
<name>A0AAV5RFB1_STABA</name>
<feature type="compositionally biased region" description="Low complexity" evidence="1">
    <location>
        <begin position="338"/>
        <end position="347"/>
    </location>
</feature>
<keyword evidence="3" id="KW-1185">Reference proteome</keyword>
<evidence type="ECO:0000313" key="3">
    <source>
        <dbReference type="Proteomes" id="UP001362899"/>
    </source>
</evidence>
<dbReference type="EMBL" id="BTGC01000003">
    <property type="protein sequence ID" value="GMM50090.1"/>
    <property type="molecule type" value="Genomic_DNA"/>
</dbReference>